<evidence type="ECO:0000313" key="3">
    <source>
        <dbReference type="EMBL" id="MYN02928.1"/>
    </source>
</evidence>
<dbReference type="Pfam" id="PF10077">
    <property type="entry name" value="DUF2314"/>
    <property type="match status" value="1"/>
</dbReference>
<feature type="domain" description="DUF2314" evidence="2">
    <location>
        <begin position="38"/>
        <end position="163"/>
    </location>
</feature>
<protein>
    <submittedName>
        <fullName evidence="3">DUF2314 domain-containing protein</fullName>
    </submittedName>
</protein>
<keyword evidence="4" id="KW-1185">Reference proteome</keyword>
<reference evidence="3 4" key="1">
    <citation type="submission" date="2019-12" db="EMBL/GenBank/DDBJ databases">
        <title>Novel species isolated from a subtropical stream in China.</title>
        <authorList>
            <person name="Lu H."/>
        </authorList>
    </citation>
    <scope>NUCLEOTIDE SEQUENCE [LARGE SCALE GENOMIC DNA]</scope>
    <source>
        <strain evidence="3 4">DS3</strain>
    </source>
</reference>
<feature type="signal peptide" evidence="1">
    <location>
        <begin position="1"/>
        <end position="18"/>
    </location>
</feature>
<organism evidence="3 4">
    <name type="scientific">Pseudoduganella guangdongensis</name>
    <dbReference type="NCBI Taxonomy" id="2692179"/>
    <lineage>
        <taxon>Bacteria</taxon>
        <taxon>Pseudomonadati</taxon>
        <taxon>Pseudomonadota</taxon>
        <taxon>Betaproteobacteria</taxon>
        <taxon>Burkholderiales</taxon>
        <taxon>Oxalobacteraceae</taxon>
        <taxon>Telluria group</taxon>
        <taxon>Pseudoduganella</taxon>
    </lineage>
</organism>
<dbReference type="InterPro" id="IPR018756">
    <property type="entry name" value="DUF2314"/>
</dbReference>
<dbReference type="Proteomes" id="UP000448575">
    <property type="component" value="Unassembled WGS sequence"/>
</dbReference>
<comment type="caution">
    <text evidence="3">The sequence shown here is derived from an EMBL/GenBank/DDBJ whole genome shotgun (WGS) entry which is preliminary data.</text>
</comment>
<dbReference type="RefSeq" id="WP_161025916.1">
    <property type="nucleotide sequence ID" value="NZ_WWCJ01000008.1"/>
</dbReference>
<feature type="chain" id="PRO_5027022862" evidence="1">
    <location>
        <begin position="19"/>
        <end position="167"/>
    </location>
</feature>
<accession>A0A6N9HH47</accession>
<dbReference type="AlphaFoldDB" id="A0A6N9HH47"/>
<dbReference type="EMBL" id="WWCJ01000008">
    <property type="protein sequence ID" value="MYN02928.1"/>
    <property type="molecule type" value="Genomic_DNA"/>
</dbReference>
<proteinExistence type="predicted"/>
<gene>
    <name evidence="3" type="ORF">GTP41_12535</name>
</gene>
<evidence type="ECO:0000256" key="1">
    <source>
        <dbReference type="SAM" id="SignalP"/>
    </source>
</evidence>
<evidence type="ECO:0000259" key="2">
    <source>
        <dbReference type="Pfam" id="PF10077"/>
    </source>
</evidence>
<name>A0A6N9HH47_9BURK</name>
<evidence type="ECO:0000313" key="4">
    <source>
        <dbReference type="Proteomes" id="UP000448575"/>
    </source>
</evidence>
<sequence length="167" mass="18478">MQKGIVGLMLCAALGANAAPVADKAKEDKLVFMRNEEPAMKSAFEKGRATLDSFLAKASAPAQGTSKYALKVAITEGLNTEFFWVRDFQWADGQFTGTLANEPRMVKKVTSGQRIKFGRELVVDWTYWDAAQRRTFGNFTACALLTKEPRDEAQKFKAQLGLQCGDE</sequence>
<keyword evidence="1" id="KW-0732">Signal</keyword>